<feature type="domain" description="FMN-dependent dehydrogenase" evidence="12">
    <location>
        <begin position="152"/>
        <end position="347"/>
    </location>
</feature>
<keyword evidence="5 11" id="KW-0479">Metal-binding</keyword>
<evidence type="ECO:0000256" key="10">
    <source>
        <dbReference type="ARBA" id="ARBA00025810"/>
    </source>
</evidence>
<dbReference type="GO" id="GO:0005737">
    <property type="term" value="C:cytoplasm"/>
    <property type="evidence" value="ECO:0007669"/>
    <property type="project" value="UniProtKB-SubCell"/>
</dbReference>
<gene>
    <name evidence="11" type="primary">fni</name>
    <name evidence="13" type="ORF">FD27_GL000968</name>
</gene>
<name>A0A0R1P3L9_9LACO</name>
<dbReference type="Gene3D" id="3.20.20.70">
    <property type="entry name" value="Aldolase class I"/>
    <property type="match status" value="1"/>
</dbReference>
<dbReference type="GO" id="GO:0008299">
    <property type="term" value="P:isoprenoid biosynthetic process"/>
    <property type="evidence" value="ECO:0007669"/>
    <property type="project" value="UniProtKB-UniRule"/>
</dbReference>
<accession>A0A0R1P3L9</accession>
<feature type="binding site" evidence="11">
    <location>
        <begin position="85"/>
        <end position="87"/>
    </location>
    <ligand>
        <name>FMN</name>
        <dbReference type="ChEBI" id="CHEBI:58210"/>
    </ligand>
</feature>
<dbReference type="CDD" id="cd02811">
    <property type="entry name" value="IDI-2_FMN"/>
    <property type="match status" value="1"/>
</dbReference>
<comment type="cofactor">
    <cofactor evidence="11">
        <name>NADPH</name>
        <dbReference type="ChEBI" id="CHEBI:57783"/>
    </cofactor>
</comment>
<dbReference type="Proteomes" id="UP000051445">
    <property type="component" value="Unassembled WGS sequence"/>
</dbReference>
<evidence type="ECO:0000256" key="3">
    <source>
        <dbReference type="ARBA" id="ARBA00022630"/>
    </source>
</evidence>
<dbReference type="GO" id="GO:0070402">
    <property type="term" value="F:NADPH binding"/>
    <property type="evidence" value="ECO:0007669"/>
    <property type="project" value="UniProtKB-UniRule"/>
</dbReference>
<dbReference type="EC" id="5.3.3.2" evidence="11"/>
<evidence type="ECO:0000256" key="7">
    <source>
        <dbReference type="ARBA" id="ARBA00022857"/>
    </source>
</evidence>
<dbReference type="GO" id="GO:0004452">
    <property type="term" value="F:isopentenyl-diphosphate delta-isomerase activity"/>
    <property type="evidence" value="ECO:0007669"/>
    <property type="project" value="UniProtKB-UniRule"/>
</dbReference>
<dbReference type="Pfam" id="PF01070">
    <property type="entry name" value="FMN_dh"/>
    <property type="match status" value="1"/>
</dbReference>
<keyword evidence="7 11" id="KW-0521">NADP</keyword>
<dbReference type="PATRIC" id="fig|1423746.3.peg.982"/>
<dbReference type="NCBIfam" id="TIGR02151">
    <property type="entry name" value="IPP_isom_2"/>
    <property type="match status" value="1"/>
</dbReference>
<dbReference type="PANTHER" id="PTHR43665">
    <property type="entry name" value="ISOPENTENYL-DIPHOSPHATE DELTA-ISOMERASE"/>
    <property type="match status" value="1"/>
</dbReference>
<feature type="binding site" evidence="11">
    <location>
        <position position="205"/>
    </location>
    <ligand>
        <name>FMN</name>
        <dbReference type="ChEBI" id="CHEBI:58210"/>
    </ligand>
</feature>
<proteinExistence type="inferred from homology"/>
<dbReference type="EMBL" id="AZER01000016">
    <property type="protein sequence ID" value="KRL27216.1"/>
    <property type="molecule type" value="Genomic_DNA"/>
</dbReference>
<comment type="similarity">
    <text evidence="11">Belongs to the IPP isomerase type 2 family.</text>
</comment>
<keyword evidence="6 11" id="KW-0460">Magnesium</keyword>
<organism evidence="13 14">
    <name type="scientific">Limosilactobacillus frumenti DSM 13145</name>
    <dbReference type="NCBI Taxonomy" id="1423746"/>
    <lineage>
        <taxon>Bacteria</taxon>
        <taxon>Bacillati</taxon>
        <taxon>Bacillota</taxon>
        <taxon>Bacilli</taxon>
        <taxon>Lactobacillales</taxon>
        <taxon>Lactobacillaceae</taxon>
        <taxon>Limosilactobacillus</taxon>
    </lineage>
</organism>
<comment type="subunit">
    <text evidence="10 11">Homooctamer. Dimer of tetramers.</text>
</comment>
<feature type="binding site" evidence="11">
    <location>
        <position position="235"/>
    </location>
    <ligand>
        <name>FMN</name>
        <dbReference type="ChEBI" id="CHEBI:58210"/>
    </ligand>
</feature>
<reference evidence="13 14" key="1">
    <citation type="journal article" date="2015" name="Genome Announc.">
        <title>Expanding the biotechnology potential of lactobacilli through comparative genomics of 213 strains and associated genera.</title>
        <authorList>
            <person name="Sun Z."/>
            <person name="Harris H.M."/>
            <person name="McCann A."/>
            <person name="Guo C."/>
            <person name="Argimon S."/>
            <person name="Zhang W."/>
            <person name="Yang X."/>
            <person name="Jeffery I.B."/>
            <person name="Cooney J.C."/>
            <person name="Kagawa T.F."/>
            <person name="Liu W."/>
            <person name="Song Y."/>
            <person name="Salvetti E."/>
            <person name="Wrobel A."/>
            <person name="Rasinkangas P."/>
            <person name="Parkhill J."/>
            <person name="Rea M.C."/>
            <person name="O'Sullivan O."/>
            <person name="Ritari J."/>
            <person name="Douillard F.P."/>
            <person name="Paul Ross R."/>
            <person name="Yang R."/>
            <person name="Briner A.E."/>
            <person name="Felis G.E."/>
            <person name="de Vos W.M."/>
            <person name="Barrangou R."/>
            <person name="Klaenhammer T.R."/>
            <person name="Caufield P.W."/>
            <person name="Cui Y."/>
            <person name="Zhang H."/>
            <person name="O'Toole P.W."/>
        </authorList>
    </citation>
    <scope>NUCLEOTIDE SEQUENCE [LARGE SCALE GENOMIC DNA]</scope>
    <source>
        <strain evidence="13 14">DSM 13145</strain>
    </source>
</reference>
<protein>
    <recommendedName>
        <fullName evidence="11">Isopentenyl-diphosphate delta-isomerase</fullName>
        <shortName evidence="11">IPP isomerase</shortName>
        <ecNumber evidence="11">5.3.3.2</ecNumber>
    </recommendedName>
    <alternativeName>
        <fullName evidence="11">Isopentenyl diphosphate:dimethylallyl diphosphate isomerase</fullName>
    </alternativeName>
    <alternativeName>
        <fullName evidence="11">Isopentenyl pyrophosphate isomerase</fullName>
    </alternativeName>
    <alternativeName>
        <fullName evidence="11">Type 2 isopentenyl diphosphate isomerase</fullName>
        <shortName evidence="11">IDI-2</shortName>
    </alternativeName>
</protein>
<keyword evidence="14" id="KW-1185">Reference proteome</keyword>
<evidence type="ECO:0000256" key="2">
    <source>
        <dbReference type="ARBA" id="ARBA00022490"/>
    </source>
</evidence>
<comment type="function">
    <text evidence="11">Involved in the biosynthesis of isoprenoids. Catalyzes the 1,3-allylic rearrangement of the homoallylic substrate isopentenyl (IPP) to its allylic isomer, dimethylallyl diphosphate (DMAPP).</text>
</comment>
<dbReference type="PIRSF" id="PIRSF003314">
    <property type="entry name" value="IPP_isomerase"/>
    <property type="match status" value="1"/>
</dbReference>
<feature type="binding site" evidence="11">
    <location>
        <begin position="303"/>
        <end position="304"/>
    </location>
    <ligand>
        <name>FMN</name>
        <dbReference type="ChEBI" id="CHEBI:58210"/>
    </ligand>
</feature>
<comment type="caution">
    <text evidence="11">Lacks conserved residue(s) required for the propagation of feature annotation.</text>
</comment>
<dbReference type="STRING" id="1423746.FD27_GL000968"/>
<evidence type="ECO:0000256" key="6">
    <source>
        <dbReference type="ARBA" id="ARBA00022842"/>
    </source>
</evidence>
<comment type="subcellular location">
    <subcellularLocation>
        <location evidence="11">Cytoplasm</location>
    </subcellularLocation>
</comment>
<keyword evidence="9 11" id="KW-0413">Isomerase</keyword>
<feature type="binding site" evidence="11">
    <location>
        <begin position="27"/>
        <end position="28"/>
    </location>
    <ligand>
        <name>substrate</name>
    </ligand>
</feature>
<keyword evidence="2 11" id="KW-0963">Cytoplasm</keyword>
<dbReference type="InterPro" id="IPR000262">
    <property type="entry name" value="FMN-dep_DH"/>
</dbReference>
<evidence type="ECO:0000256" key="5">
    <source>
        <dbReference type="ARBA" id="ARBA00022723"/>
    </source>
</evidence>
<comment type="cofactor">
    <cofactor evidence="1 11">
        <name>FMN</name>
        <dbReference type="ChEBI" id="CHEBI:58210"/>
    </cofactor>
</comment>
<dbReference type="AlphaFoldDB" id="A0A0R1P3L9"/>
<keyword evidence="4 11" id="KW-0288">FMN</keyword>
<evidence type="ECO:0000256" key="1">
    <source>
        <dbReference type="ARBA" id="ARBA00001917"/>
    </source>
</evidence>
<dbReference type="InterPro" id="IPR011179">
    <property type="entry name" value="IPdP_isomerase"/>
</dbReference>
<evidence type="ECO:0000256" key="8">
    <source>
        <dbReference type="ARBA" id="ARBA00023229"/>
    </source>
</evidence>
<evidence type="ECO:0000313" key="14">
    <source>
        <dbReference type="Proteomes" id="UP000051445"/>
    </source>
</evidence>
<dbReference type="GO" id="GO:0000287">
    <property type="term" value="F:magnesium ion binding"/>
    <property type="evidence" value="ECO:0007669"/>
    <property type="project" value="UniProtKB-UniRule"/>
</dbReference>
<evidence type="ECO:0000256" key="11">
    <source>
        <dbReference type="HAMAP-Rule" id="MF_00354"/>
    </source>
</evidence>
<evidence type="ECO:0000259" key="12">
    <source>
        <dbReference type="Pfam" id="PF01070"/>
    </source>
</evidence>
<feature type="binding site" evidence="11">
    <location>
        <position position="144"/>
    </location>
    <ligand>
        <name>FMN</name>
        <dbReference type="ChEBI" id="CHEBI:58210"/>
    </ligand>
</feature>
<evidence type="ECO:0000256" key="4">
    <source>
        <dbReference type="ARBA" id="ARBA00022643"/>
    </source>
</evidence>
<dbReference type="GO" id="GO:0016491">
    <property type="term" value="F:oxidoreductase activity"/>
    <property type="evidence" value="ECO:0007669"/>
    <property type="project" value="InterPro"/>
</dbReference>
<feature type="binding site" evidence="11">
    <location>
        <position position="115"/>
    </location>
    <ligand>
        <name>FMN</name>
        <dbReference type="ChEBI" id="CHEBI:58210"/>
    </ligand>
</feature>
<keyword evidence="8 11" id="KW-0414">Isoprene biosynthesis</keyword>
<feature type="binding site" evidence="11">
    <location>
        <position position="230"/>
    </location>
    <ligand>
        <name>FMN</name>
        <dbReference type="ChEBI" id="CHEBI:58210"/>
    </ligand>
</feature>
<evidence type="ECO:0000256" key="9">
    <source>
        <dbReference type="ARBA" id="ARBA00023235"/>
    </source>
</evidence>
<comment type="caution">
    <text evidence="13">The sequence shown here is derived from an EMBL/GenBank/DDBJ whole genome shotgun (WGS) entry which is preliminary data.</text>
</comment>
<sequence>MARHVFYHDAPILQLEAFIMESPHAQRKNEHLSLAAKLYAKNHETHPFDDVQLVHNPLPEINLADVSTTVQLGPLTLEQPFYIEAMTGGSKQSAQINQKLAQVAAKHHLAMATGSASIMIKDPATADSFKVVRREDPDGLVFANLSASATRKQAQAAIDALNADALELHVNAVQELTMADGDRNFHWLINISQLTRALDVPVIVKEVGFGMSKEAIQALTDMGVTLINVSGRGGTNFANIENRRNRHEDLHELLDWGQTTPESLLEARQGRSNSTTIISSGGVCSPLDVVKSGVLGAQAVGVAGYFLNILQHQGIDALDDEISRWEVELPRLLALLGCSSFTDLSRKPFVLHGATYEYALQRHLI</sequence>
<feature type="binding site" evidence="11">
    <location>
        <position position="175"/>
    </location>
    <ligand>
        <name>Mg(2+)</name>
        <dbReference type="ChEBI" id="CHEBI:18420"/>
    </ligand>
</feature>
<dbReference type="HAMAP" id="MF_00354">
    <property type="entry name" value="Idi_2"/>
    <property type="match status" value="1"/>
</dbReference>
<keyword evidence="3 11" id="KW-0285">Flavoprotein</keyword>
<evidence type="ECO:0000313" key="13">
    <source>
        <dbReference type="EMBL" id="KRL27216.1"/>
    </source>
</evidence>
<dbReference type="InterPro" id="IPR013785">
    <property type="entry name" value="Aldolase_TIM"/>
</dbReference>
<feature type="binding site" evidence="11">
    <location>
        <position position="174"/>
    </location>
    <ligand>
        <name>substrate</name>
    </ligand>
</feature>
<comment type="catalytic activity">
    <reaction evidence="11">
        <text>isopentenyl diphosphate = dimethylallyl diphosphate</text>
        <dbReference type="Rhea" id="RHEA:23284"/>
        <dbReference type="ChEBI" id="CHEBI:57623"/>
        <dbReference type="ChEBI" id="CHEBI:128769"/>
        <dbReference type="EC" id="5.3.3.2"/>
    </reaction>
</comment>
<dbReference type="PANTHER" id="PTHR43665:SF1">
    <property type="entry name" value="ISOPENTENYL-DIPHOSPHATE DELTA-ISOMERASE"/>
    <property type="match status" value="1"/>
</dbReference>
<dbReference type="SUPFAM" id="SSF51395">
    <property type="entry name" value="FMN-linked oxidoreductases"/>
    <property type="match status" value="1"/>
</dbReference>
<comment type="cofactor">
    <cofactor evidence="11">
        <name>Mg(2+)</name>
        <dbReference type="ChEBI" id="CHEBI:18420"/>
    </cofactor>
</comment>
<dbReference type="GO" id="GO:0010181">
    <property type="term" value="F:FMN binding"/>
    <property type="evidence" value="ECO:0007669"/>
    <property type="project" value="UniProtKB-UniRule"/>
</dbReference>